<name>A0ABR2JJJ9_9EUKA</name>
<evidence type="ECO:0008006" key="6">
    <source>
        <dbReference type="Google" id="ProtNLM"/>
    </source>
</evidence>
<dbReference type="Pfam" id="PF13606">
    <property type="entry name" value="Ank_3"/>
    <property type="match status" value="1"/>
</dbReference>
<keyword evidence="2 3" id="KW-0040">ANK repeat</keyword>
<dbReference type="Proteomes" id="UP001470230">
    <property type="component" value="Unassembled WGS sequence"/>
</dbReference>
<evidence type="ECO:0000256" key="2">
    <source>
        <dbReference type="ARBA" id="ARBA00023043"/>
    </source>
</evidence>
<feature type="repeat" description="ANK" evidence="3">
    <location>
        <begin position="580"/>
        <end position="613"/>
    </location>
</feature>
<reference evidence="4 5" key="1">
    <citation type="submission" date="2024-04" db="EMBL/GenBank/DDBJ databases">
        <title>Tritrichomonas musculus Genome.</title>
        <authorList>
            <person name="Alves-Ferreira E."/>
            <person name="Grigg M."/>
            <person name="Lorenzi H."/>
            <person name="Galac M."/>
        </authorList>
    </citation>
    <scope>NUCLEOTIDE SEQUENCE [LARGE SCALE GENOMIC DNA]</scope>
    <source>
        <strain evidence="4 5">EAF2021</strain>
    </source>
</reference>
<feature type="repeat" description="ANK" evidence="3">
    <location>
        <begin position="372"/>
        <end position="396"/>
    </location>
</feature>
<feature type="repeat" description="ANK" evidence="3">
    <location>
        <begin position="406"/>
        <end position="428"/>
    </location>
</feature>
<sequence length="679" mass="76230">MTSKLSPELLIEAKKLINLQSILMNIKGKNIDNIVDQLISSSNFNLFQFVHNVFIAAEYRPFSIPELINLCLHIKNLKPLLLQILSNPKILNIEQMYFLSVCRDAGIISDEEVKEAVYEKTYDEELFKSCFYNTNTPELIPLKGEDIEDAIRADSVPDLEKCFAKNQFYQIDYRIRPSIQFGCHFLRSQPTLIQYSAFCGSINIFKYLLENGANIDLKDLQGRTLAQFAMAGGNKEIIGILKSKRVDFVGTMKFAARFHRNDLFEFIDDDPIPILHHCTASNNVDLILKCLDHGSNVNQPDLLNSNTPIEIAAQFNSLDALQIYLHHRLVNVNAKNKDGQTALHIASSNDFIEFVRLLIENEFVQQRITDLKGRMPIHVASENGHVDIVELFLSKGCVTVNARTDYGATPLHMALESGDIGMIEYLLDVEGVDAEAKTLTFETPLHCAAQHRRSKAAHLLLAHDIDPNPQDKDGWTPLHYSTQNCDPETIEILLSSEKTKIDVKNSMGLTPLHLAAKMGNTEIVDIFLNCPEKSLDINIADKDGWTALHFAAKSGNPEVVNSILSFQGQSKVNINAPDNAGWTPLHDAVKYQNHDIVEILLKQDGINVNAKTKSYWVPLHIAYLNHDQKTKDMLEAMPGIIKDAKDSEGRTPEDLGKIPMFGSEENEGSSPKMIYFNGC</sequence>
<evidence type="ECO:0000313" key="5">
    <source>
        <dbReference type="Proteomes" id="UP001470230"/>
    </source>
</evidence>
<evidence type="ECO:0000256" key="3">
    <source>
        <dbReference type="PROSITE-ProRule" id="PRU00023"/>
    </source>
</evidence>
<dbReference type="SMART" id="SM00248">
    <property type="entry name" value="ANK"/>
    <property type="match status" value="12"/>
</dbReference>
<feature type="repeat" description="ANK" evidence="3">
    <location>
        <begin position="188"/>
        <end position="220"/>
    </location>
</feature>
<dbReference type="PANTHER" id="PTHR24123:SF33">
    <property type="entry name" value="PROTEIN HOS4"/>
    <property type="match status" value="1"/>
</dbReference>
<dbReference type="EMBL" id="JAPFFF010000011">
    <property type="protein sequence ID" value="KAK8878037.1"/>
    <property type="molecule type" value="Genomic_DNA"/>
</dbReference>
<dbReference type="PANTHER" id="PTHR24123">
    <property type="entry name" value="ANKYRIN REPEAT-CONTAINING"/>
    <property type="match status" value="1"/>
</dbReference>
<dbReference type="Pfam" id="PF00023">
    <property type="entry name" value="Ank"/>
    <property type="match status" value="1"/>
</dbReference>
<keyword evidence="1" id="KW-0677">Repeat</keyword>
<proteinExistence type="predicted"/>
<feature type="repeat" description="ANK" evidence="3">
    <location>
        <begin position="543"/>
        <end position="565"/>
    </location>
</feature>
<feature type="repeat" description="ANK" evidence="3">
    <location>
        <begin position="440"/>
        <end position="472"/>
    </location>
</feature>
<dbReference type="InterPro" id="IPR002110">
    <property type="entry name" value="Ankyrin_rpt"/>
</dbReference>
<dbReference type="InterPro" id="IPR051165">
    <property type="entry name" value="Multifunctional_ANK_Repeat"/>
</dbReference>
<evidence type="ECO:0000313" key="4">
    <source>
        <dbReference type="EMBL" id="KAK8878037.1"/>
    </source>
</evidence>
<evidence type="ECO:0000256" key="1">
    <source>
        <dbReference type="ARBA" id="ARBA00022737"/>
    </source>
</evidence>
<dbReference type="PROSITE" id="PS50088">
    <property type="entry name" value="ANK_REPEAT"/>
    <property type="match status" value="8"/>
</dbReference>
<organism evidence="4 5">
    <name type="scientific">Tritrichomonas musculus</name>
    <dbReference type="NCBI Taxonomy" id="1915356"/>
    <lineage>
        <taxon>Eukaryota</taxon>
        <taxon>Metamonada</taxon>
        <taxon>Parabasalia</taxon>
        <taxon>Tritrichomonadida</taxon>
        <taxon>Tritrichomonadidae</taxon>
        <taxon>Tritrichomonas</taxon>
    </lineage>
</organism>
<protein>
    <recommendedName>
        <fullName evidence="6">Ankyrin repeat protein</fullName>
    </recommendedName>
</protein>
<keyword evidence="5" id="KW-1185">Reference proteome</keyword>
<dbReference type="Gene3D" id="1.25.40.20">
    <property type="entry name" value="Ankyrin repeat-containing domain"/>
    <property type="match status" value="5"/>
</dbReference>
<dbReference type="PROSITE" id="PS50297">
    <property type="entry name" value="ANK_REP_REGION"/>
    <property type="match status" value="6"/>
</dbReference>
<dbReference type="Pfam" id="PF12796">
    <property type="entry name" value="Ank_2"/>
    <property type="match status" value="3"/>
</dbReference>
<dbReference type="SUPFAM" id="SSF48403">
    <property type="entry name" value="Ankyrin repeat"/>
    <property type="match status" value="2"/>
</dbReference>
<accession>A0ABR2JJJ9</accession>
<dbReference type="InterPro" id="IPR036770">
    <property type="entry name" value="Ankyrin_rpt-contain_sf"/>
</dbReference>
<gene>
    <name evidence="4" type="ORF">M9Y10_004800</name>
</gene>
<feature type="repeat" description="ANK" evidence="3">
    <location>
        <begin position="338"/>
        <end position="361"/>
    </location>
</feature>
<comment type="caution">
    <text evidence="4">The sequence shown here is derived from an EMBL/GenBank/DDBJ whole genome shotgun (WGS) entry which is preliminary data.</text>
</comment>
<feature type="repeat" description="ANK" evidence="3">
    <location>
        <begin position="507"/>
        <end position="529"/>
    </location>
</feature>